<evidence type="ECO:0000313" key="3">
    <source>
        <dbReference type="Proteomes" id="UP000292052"/>
    </source>
</evidence>
<dbReference type="Proteomes" id="UP000292052">
    <property type="component" value="Unassembled WGS sequence"/>
</dbReference>
<reference evidence="2 3" key="1">
    <citation type="submission" date="2017-03" db="EMBL/GenBank/DDBJ databases">
        <title>Genome of the blue death feigning beetle - Asbolus verrucosus.</title>
        <authorList>
            <person name="Rider S.D."/>
        </authorList>
    </citation>
    <scope>NUCLEOTIDE SEQUENCE [LARGE SCALE GENOMIC DNA]</scope>
    <source>
        <strain evidence="2">Butters</strain>
        <tissue evidence="2">Head and leg muscle</tissue>
    </source>
</reference>
<comment type="caution">
    <text evidence="2">The sequence shown here is derived from an EMBL/GenBank/DDBJ whole genome shotgun (WGS) entry which is preliminary data.</text>
</comment>
<dbReference type="InterPro" id="IPR032135">
    <property type="entry name" value="DUF4817"/>
</dbReference>
<sequence>MVNDQERCEIIFVYGECRRNFKQAIRILQERYPNVSYSPKVVKKVVFLKILVL</sequence>
<keyword evidence="3" id="KW-1185">Reference proteome</keyword>
<dbReference type="Pfam" id="PF16087">
    <property type="entry name" value="DUF4817"/>
    <property type="match status" value="1"/>
</dbReference>
<dbReference type="OrthoDB" id="6736600at2759"/>
<proteinExistence type="predicted"/>
<organism evidence="2 3">
    <name type="scientific">Asbolus verrucosus</name>
    <name type="common">Desert ironclad beetle</name>
    <dbReference type="NCBI Taxonomy" id="1661398"/>
    <lineage>
        <taxon>Eukaryota</taxon>
        <taxon>Metazoa</taxon>
        <taxon>Ecdysozoa</taxon>
        <taxon>Arthropoda</taxon>
        <taxon>Hexapoda</taxon>
        <taxon>Insecta</taxon>
        <taxon>Pterygota</taxon>
        <taxon>Neoptera</taxon>
        <taxon>Endopterygota</taxon>
        <taxon>Coleoptera</taxon>
        <taxon>Polyphaga</taxon>
        <taxon>Cucujiformia</taxon>
        <taxon>Tenebrionidae</taxon>
        <taxon>Pimeliinae</taxon>
        <taxon>Asbolus</taxon>
    </lineage>
</organism>
<name>A0A482W9V4_ASBVE</name>
<evidence type="ECO:0000259" key="1">
    <source>
        <dbReference type="Pfam" id="PF16087"/>
    </source>
</evidence>
<accession>A0A482W9V4</accession>
<dbReference type="AlphaFoldDB" id="A0A482W9V4"/>
<gene>
    <name evidence="2" type="ORF">BDFB_013873</name>
</gene>
<protein>
    <recommendedName>
        <fullName evidence="1">DUF4817 domain-containing protein</fullName>
    </recommendedName>
</protein>
<feature type="domain" description="DUF4817" evidence="1">
    <location>
        <begin position="5"/>
        <end position="35"/>
    </location>
</feature>
<evidence type="ECO:0000313" key="2">
    <source>
        <dbReference type="EMBL" id="RZC41926.1"/>
    </source>
</evidence>
<dbReference type="EMBL" id="QDEB01012916">
    <property type="protein sequence ID" value="RZC41926.1"/>
    <property type="molecule type" value="Genomic_DNA"/>
</dbReference>